<dbReference type="GeneID" id="20521512"/>
<dbReference type="HOGENOM" id="CLU_1758791_0_0_1"/>
<sequence length="142" mass="16245">MLLELEKIKEVSIPHLYVFPTGSLEFTCAMFKGSGYTTFKIVKYKIYEKWKVLLDEECNKEPSAIPSACDAYTTLQEIVKVLRSYSNAKIFEKPKGVFPFISKGPIDRKRNISALLLFIENKCLKKNSNGQKSAIQLKEEVQ</sequence>
<dbReference type="KEGG" id="ero:EROM_061160"/>
<dbReference type="VEuPathDB" id="MicrosporidiaDB:EROM_061160"/>
<dbReference type="RefSeq" id="XP_009264705.1">
    <property type="nucleotide sequence ID" value="XM_009266430.1"/>
</dbReference>
<protein>
    <submittedName>
        <fullName evidence="1">Uncharacterized protein</fullName>
    </submittedName>
</protein>
<keyword evidence="2" id="KW-1185">Reference proteome</keyword>
<proteinExistence type="predicted"/>
<evidence type="ECO:0000313" key="1">
    <source>
        <dbReference type="EMBL" id="AFN83208.1"/>
    </source>
</evidence>
<dbReference type="Proteomes" id="UP000010094">
    <property type="component" value="Chromosome VI"/>
</dbReference>
<dbReference type="OrthoDB" id="2193243at2759"/>
<accession>I6ZJ21</accession>
<dbReference type="EMBL" id="CP003523">
    <property type="protein sequence ID" value="AFN83208.1"/>
    <property type="molecule type" value="Genomic_DNA"/>
</dbReference>
<name>I6ZJ21_ENCRO</name>
<evidence type="ECO:0000313" key="2">
    <source>
        <dbReference type="Proteomes" id="UP000010094"/>
    </source>
</evidence>
<reference evidence="1 2" key="1">
    <citation type="journal article" date="2012" name="Proc. Natl. Acad. Sci. U.S.A.">
        <title>Gain and loss of multiple functionally related, horizontally transferred genes in the reduced genomes of two microsporidian parasites.</title>
        <authorList>
            <person name="Pombert J.-F."/>
            <person name="Selman M."/>
            <person name="Burki F."/>
            <person name="Bardell F.T."/>
            <person name="Farinelli L."/>
            <person name="Solter L.F."/>
            <person name="Whitman D.W."/>
            <person name="Weiss L.M."/>
            <person name="Corradi N."/>
            <person name="Keeling P.J."/>
        </authorList>
    </citation>
    <scope>NUCLEOTIDE SEQUENCE [LARGE SCALE GENOMIC DNA]</scope>
    <source>
        <strain evidence="1 2">SJ-2008</strain>
    </source>
</reference>
<organism evidence="1 2">
    <name type="scientific">Encephalitozoon romaleae (strain SJ-2008)</name>
    <name type="common">Microsporidian parasite</name>
    <dbReference type="NCBI Taxonomy" id="1178016"/>
    <lineage>
        <taxon>Eukaryota</taxon>
        <taxon>Fungi</taxon>
        <taxon>Fungi incertae sedis</taxon>
        <taxon>Microsporidia</taxon>
        <taxon>Unikaryonidae</taxon>
        <taxon>Encephalitozoon</taxon>
    </lineage>
</organism>
<gene>
    <name evidence="1" type="ordered locus">EROM_061160</name>
</gene>
<dbReference type="AlphaFoldDB" id="I6ZJ21"/>